<accession>A0ABM4B577</accession>
<evidence type="ECO:0000313" key="5">
    <source>
        <dbReference type="RefSeq" id="XP_065643992.1"/>
    </source>
</evidence>
<dbReference type="GeneID" id="136075288"/>
<dbReference type="InterPro" id="IPR035892">
    <property type="entry name" value="C2_domain_sf"/>
</dbReference>
<name>A0ABM4B577_HYDVU</name>
<proteinExistence type="predicted"/>
<dbReference type="CDD" id="cd00276">
    <property type="entry name" value="C2B_Synaptotagmin"/>
    <property type="match status" value="1"/>
</dbReference>
<keyword evidence="4" id="KW-1185">Reference proteome</keyword>
<sequence length="497" mass="56670">MKSGEVILILAGAFLCLSLTFVVFKLCQYLRNKKNKFKNVDKRTICCPNNSDIQPSLRTVETQLPVENQLSNNSSHCLCGKEKTPTVLVVNENYPRERSYSELSDSVFLDEPYNFKPRAMSQIELKQYKRSQEAMEHIRIKNMKVYNSANDCSRSVVPSKINSEVNLPNYDSDKVSTDSLFSDSDKSGSGSSSMGYKERNVEYLSSIRQKLASNRNSKQIQLRKIKIGTITMKAKFQNNTGSLEINIIQIINFNEKTRKSILNYMVCLSIMPGNMQTKTSKCVKNSNGLIFNEQFCFYNLDFTQLHLYSLKITLISCNKFKRKKSVAESLIHLTNLKHAGEKSNIYSDLFCRFKSKASMASLHISLCHQATISKLDVIIEEAKQLPKFSNTYVTVSLFREEEIEMKNTSTKYNTSDPLFNQSIEFDIGTDGSNPLSVFTLVVTVYDLNFLGKNRVIGHVIFSLHSPQKLAATHWNRVQNLPHQTHSEWHSLIDPSEI</sequence>
<dbReference type="Gene3D" id="2.60.40.150">
    <property type="entry name" value="C2 domain"/>
    <property type="match status" value="2"/>
</dbReference>
<evidence type="ECO:0000256" key="1">
    <source>
        <dbReference type="SAM" id="MobiDB-lite"/>
    </source>
</evidence>
<keyword evidence="2" id="KW-0472">Membrane</keyword>
<dbReference type="Pfam" id="PF00168">
    <property type="entry name" value="C2"/>
    <property type="match status" value="2"/>
</dbReference>
<dbReference type="RefSeq" id="XP_065643992.1">
    <property type="nucleotide sequence ID" value="XM_065787920.1"/>
</dbReference>
<evidence type="ECO:0000256" key="2">
    <source>
        <dbReference type="SAM" id="Phobius"/>
    </source>
</evidence>
<keyword evidence="2" id="KW-0812">Transmembrane</keyword>
<feature type="region of interest" description="Disordered" evidence="1">
    <location>
        <begin position="176"/>
        <end position="195"/>
    </location>
</feature>
<dbReference type="PROSITE" id="PS50004">
    <property type="entry name" value="C2"/>
    <property type="match status" value="2"/>
</dbReference>
<reference evidence="5" key="2">
    <citation type="submission" date="2025-08" db="UniProtKB">
        <authorList>
            <consortium name="RefSeq"/>
        </authorList>
    </citation>
    <scope>IDENTIFICATION</scope>
</reference>
<dbReference type="Proteomes" id="UP001652625">
    <property type="component" value="Chromosome 01"/>
</dbReference>
<feature type="compositionally biased region" description="Low complexity" evidence="1">
    <location>
        <begin position="178"/>
        <end position="195"/>
    </location>
</feature>
<dbReference type="InterPro" id="IPR000008">
    <property type="entry name" value="C2_dom"/>
</dbReference>
<reference evidence="4" key="1">
    <citation type="submission" date="2025-05" db="UniProtKB">
        <authorList>
            <consortium name="RefSeq"/>
        </authorList>
    </citation>
    <scope>NUCLEOTIDE SEQUENCE [LARGE SCALE GENOMIC DNA]</scope>
</reference>
<protein>
    <submittedName>
        <fullName evidence="5">Synaptotagmin-4-like</fullName>
    </submittedName>
</protein>
<feature type="transmembrane region" description="Helical" evidence="2">
    <location>
        <begin position="6"/>
        <end position="27"/>
    </location>
</feature>
<feature type="domain" description="C2" evidence="3">
    <location>
        <begin position="358"/>
        <end position="489"/>
    </location>
</feature>
<dbReference type="SMART" id="SM00239">
    <property type="entry name" value="C2"/>
    <property type="match status" value="2"/>
</dbReference>
<keyword evidence="2" id="KW-1133">Transmembrane helix</keyword>
<dbReference type="SUPFAM" id="SSF49562">
    <property type="entry name" value="C2 domain (Calcium/lipid-binding domain, CaLB)"/>
    <property type="match status" value="2"/>
</dbReference>
<organism evidence="4 5">
    <name type="scientific">Hydra vulgaris</name>
    <name type="common">Hydra</name>
    <name type="synonym">Hydra attenuata</name>
    <dbReference type="NCBI Taxonomy" id="6087"/>
    <lineage>
        <taxon>Eukaryota</taxon>
        <taxon>Metazoa</taxon>
        <taxon>Cnidaria</taxon>
        <taxon>Hydrozoa</taxon>
        <taxon>Hydroidolina</taxon>
        <taxon>Anthoathecata</taxon>
        <taxon>Aplanulata</taxon>
        <taxon>Hydridae</taxon>
        <taxon>Hydra</taxon>
    </lineage>
</organism>
<evidence type="ECO:0000313" key="4">
    <source>
        <dbReference type="Proteomes" id="UP001652625"/>
    </source>
</evidence>
<gene>
    <name evidence="5" type="primary">LOC136075288</name>
</gene>
<evidence type="ECO:0000259" key="3">
    <source>
        <dbReference type="PROSITE" id="PS50004"/>
    </source>
</evidence>
<feature type="domain" description="C2" evidence="3">
    <location>
        <begin position="226"/>
        <end position="346"/>
    </location>
</feature>
<dbReference type="PANTHER" id="PTHR10024">
    <property type="entry name" value="SYNAPTOTAGMIN"/>
    <property type="match status" value="1"/>
</dbReference>